<gene>
    <name evidence="4" type="ORF">CL176_00235</name>
</gene>
<dbReference type="RefSeq" id="WP_118989502.1">
    <property type="nucleotide sequence ID" value="NZ_CP023434.1"/>
</dbReference>
<dbReference type="OrthoDB" id="9795263at2"/>
<reference evidence="4 5" key="1">
    <citation type="submission" date="2017-09" db="EMBL/GenBank/DDBJ databases">
        <title>Complete genome sequence of Oxytococcus suis strain ZY16052.</title>
        <authorList>
            <person name="Li F."/>
        </authorList>
    </citation>
    <scope>NUCLEOTIDE SEQUENCE [LARGE SCALE GENOMIC DNA]</scope>
    <source>
        <strain evidence="4 5">ZY16052</strain>
    </source>
</reference>
<keyword evidence="5" id="KW-1185">Reference proteome</keyword>
<feature type="compositionally biased region" description="Basic and acidic residues" evidence="3">
    <location>
        <begin position="17"/>
        <end position="29"/>
    </location>
</feature>
<dbReference type="Pfam" id="PF02575">
    <property type="entry name" value="YbaB_DNA_bd"/>
    <property type="match status" value="1"/>
</dbReference>
<evidence type="ECO:0000313" key="5">
    <source>
        <dbReference type="Proteomes" id="UP000263232"/>
    </source>
</evidence>
<sequence>MRGMGNMQGIMKQMQKMQKDMEATQKELENSTFVSEDTNQLVRVEVNGKRQLLDLTIQEALVDPDDIEMLEDLVLATVNEALAQVDEETQAKMSRFTQGMNLPF</sequence>
<comment type="subcellular location">
    <subcellularLocation>
        <location evidence="2">Cytoplasm</location>
        <location evidence="2">Nucleoid</location>
    </subcellularLocation>
</comment>
<keyword evidence="1 2" id="KW-0238">DNA-binding</keyword>
<dbReference type="GO" id="GO:0043590">
    <property type="term" value="C:bacterial nucleoid"/>
    <property type="evidence" value="ECO:0007669"/>
    <property type="project" value="UniProtKB-UniRule"/>
</dbReference>
<dbReference type="GO" id="GO:0005829">
    <property type="term" value="C:cytosol"/>
    <property type="evidence" value="ECO:0007669"/>
    <property type="project" value="TreeGrafter"/>
</dbReference>
<dbReference type="Proteomes" id="UP000263232">
    <property type="component" value="Chromosome"/>
</dbReference>
<feature type="compositionally biased region" description="Low complexity" evidence="3">
    <location>
        <begin position="1"/>
        <end position="16"/>
    </location>
</feature>
<evidence type="ECO:0000256" key="2">
    <source>
        <dbReference type="HAMAP-Rule" id="MF_00274"/>
    </source>
</evidence>
<name>A0A347WHM1_9LACT</name>
<evidence type="ECO:0000313" key="4">
    <source>
        <dbReference type="EMBL" id="AXY24578.1"/>
    </source>
</evidence>
<dbReference type="HAMAP" id="MF_00274">
    <property type="entry name" value="DNA_YbaB_EbfC"/>
    <property type="match status" value="1"/>
</dbReference>
<dbReference type="Gene3D" id="3.30.1310.10">
    <property type="entry name" value="Nucleoid-associated protein YbaB-like domain"/>
    <property type="match status" value="1"/>
</dbReference>
<dbReference type="NCBIfam" id="TIGR00103">
    <property type="entry name" value="DNA_YbaB_EbfC"/>
    <property type="match status" value="1"/>
</dbReference>
<keyword evidence="2" id="KW-0963">Cytoplasm</keyword>
<dbReference type="InterPro" id="IPR036894">
    <property type="entry name" value="YbaB-like_sf"/>
</dbReference>
<dbReference type="PIRSF" id="PIRSF004555">
    <property type="entry name" value="UCP004555"/>
    <property type="match status" value="1"/>
</dbReference>
<comment type="subunit">
    <text evidence="2">Homodimer.</text>
</comment>
<evidence type="ECO:0000256" key="1">
    <source>
        <dbReference type="ARBA" id="ARBA00023125"/>
    </source>
</evidence>
<comment type="similarity">
    <text evidence="2">Belongs to the YbaB/EbfC family.</text>
</comment>
<proteinExistence type="inferred from homology"/>
<organism evidence="4 5">
    <name type="scientific">Suicoccus acidiformans</name>
    <dbReference type="NCBI Taxonomy" id="2036206"/>
    <lineage>
        <taxon>Bacteria</taxon>
        <taxon>Bacillati</taxon>
        <taxon>Bacillota</taxon>
        <taxon>Bacilli</taxon>
        <taxon>Lactobacillales</taxon>
        <taxon>Aerococcaceae</taxon>
        <taxon>Suicoccus</taxon>
    </lineage>
</organism>
<feature type="region of interest" description="Disordered" evidence="3">
    <location>
        <begin position="1"/>
        <end position="32"/>
    </location>
</feature>
<dbReference type="PANTHER" id="PTHR33449">
    <property type="entry name" value="NUCLEOID-ASSOCIATED PROTEIN YBAB"/>
    <property type="match status" value="1"/>
</dbReference>
<protein>
    <recommendedName>
        <fullName evidence="2">Nucleoid-associated protein CL176_00235</fullName>
    </recommendedName>
</protein>
<comment type="function">
    <text evidence="2">Binds to DNA and alters its conformation. May be involved in regulation of gene expression, nucleoid organization and DNA protection.</text>
</comment>
<dbReference type="AlphaFoldDB" id="A0A347WHM1"/>
<dbReference type="KEGG" id="abae:CL176_00235"/>
<dbReference type="EMBL" id="CP023434">
    <property type="protein sequence ID" value="AXY24578.1"/>
    <property type="molecule type" value="Genomic_DNA"/>
</dbReference>
<accession>A0A347WHM1</accession>
<evidence type="ECO:0000256" key="3">
    <source>
        <dbReference type="SAM" id="MobiDB-lite"/>
    </source>
</evidence>
<dbReference type="SUPFAM" id="SSF82607">
    <property type="entry name" value="YbaB-like"/>
    <property type="match status" value="1"/>
</dbReference>
<dbReference type="InterPro" id="IPR004401">
    <property type="entry name" value="YbaB/EbfC"/>
</dbReference>
<dbReference type="PANTHER" id="PTHR33449:SF1">
    <property type="entry name" value="NUCLEOID-ASSOCIATED PROTEIN YBAB"/>
    <property type="match status" value="1"/>
</dbReference>
<dbReference type="GO" id="GO:0003677">
    <property type="term" value="F:DNA binding"/>
    <property type="evidence" value="ECO:0007669"/>
    <property type="project" value="UniProtKB-UniRule"/>
</dbReference>